<dbReference type="EMBL" id="KL662144">
    <property type="protein sequence ID" value="KFM27351.1"/>
    <property type="molecule type" value="Genomic_DNA"/>
</dbReference>
<dbReference type="AlphaFoldDB" id="A0A087SNP7"/>
<organism evidence="1 2">
    <name type="scientific">Auxenochlorella protothecoides</name>
    <name type="common">Green microalga</name>
    <name type="synonym">Chlorella protothecoides</name>
    <dbReference type="NCBI Taxonomy" id="3075"/>
    <lineage>
        <taxon>Eukaryota</taxon>
        <taxon>Viridiplantae</taxon>
        <taxon>Chlorophyta</taxon>
        <taxon>core chlorophytes</taxon>
        <taxon>Trebouxiophyceae</taxon>
        <taxon>Chlorellales</taxon>
        <taxon>Chlorellaceae</taxon>
        <taxon>Auxenochlorella</taxon>
    </lineage>
</organism>
<keyword evidence="2" id="KW-1185">Reference proteome</keyword>
<dbReference type="RefSeq" id="XP_011400318.1">
    <property type="nucleotide sequence ID" value="XM_011402016.1"/>
</dbReference>
<dbReference type="KEGG" id="apro:F751_4621"/>
<reference evidence="1 2" key="1">
    <citation type="journal article" date="2014" name="BMC Genomics">
        <title>Oil accumulation mechanisms of the oleaginous microalga Chlorella protothecoides revealed through its genome, transcriptomes, and proteomes.</title>
        <authorList>
            <person name="Gao C."/>
            <person name="Wang Y."/>
            <person name="Shen Y."/>
            <person name="Yan D."/>
            <person name="He X."/>
            <person name="Dai J."/>
            <person name="Wu Q."/>
        </authorList>
    </citation>
    <scope>NUCLEOTIDE SEQUENCE [LARGE SCALE GENOMIC DNA]</scope>
    <source>
        <strain evidence="1 2">0710</strain>
    </source>
</reference>
<evidence type="ECO:0000313" key="1">
    <source>
        <dbReference type="EMBL" id="KFM27351.1"/>
    </source>
</evidence>
<evidence type="ECO:0000313" key="2">
    <source>
        <dbReference type="Proteomes" id="UP000028924"/>
    </source>
</evidence>
<gene>
    <name evidence="1" type="ORF">F751_4621</name>
</gene>
<dbReference type="Proteomes" id="UP000028924">
    <property type="component" value="Unassembled WGS sequence"/>
</dbReference>
<dbReference type="GeneID" id="23616012"/>
<accession>A0A087SNP7</accession>
<proteinExistence type="predicted"/>
<sequence length="131" mass="14882">MVKSYLPSKWGAKKHQFGWRLGAACHTSLHKWDTLIVSVQAHSSGHQGRFFWEGKGGRRSQAHSSGGRRYVIHPMQAATKSYRGKSHSYRRRRLAMLDCTRLGRWGGGRARGACSRQHHIPRAGHRLQTVL</sequence>
<protein>
    <submittedName>
        <fullName evidence="1">Uncharacterized protein</fullName>
    </submittedName>
</protein>
<name>A0A087SNP7_AUXPR</name>